<dbReference type="GO" id="GO:0008804">
    <property type="term" value="F:carbamate kinase activity"/>
    <property type="evidence" value="ECO:0007669"/>
    <property type="project" value="UniProtKB-UniRule"/>
</dbReference>
<dbReference type="EMBL" id="UHDK01000001">
    <property type="protein sequence ID" value="SUM31391.1"/>
    <property type="molecule type" value="Genomic_DNA"/>
</dbReference>
<dbReference type="GO" id="GO:0005829">
    <property type="term" value="C:cytosol"/>
    <property type="evidence" value="ECO:0007669"/>
    <property type="project" value="TreeGrafter"/>
</dbReference>
<keyword evidence="8" id="KW-0547">Nucleotide-binding</keyword>
<evidence type="ECO:0000256" key="13">
    <source>
        <dbReference type="PIRNR" id="PIRNR000723"/>
    </source>
</evidence>
<comment type="subcellular location">
    <subcellularLocation>
        <location evidence="1">Cytoplasm</location>
    </subcellularLocation>
</comment>
<dbReference type="STRING" id="1293.SH09_00050"/>
<evidence type="ECO:0000256" key="3">
    <source>
        <dbReference type="ARBA" id="ARBA00011066"/>
    </source>
</evidence>
<evidence type="ECO:0000259" key="14">
    <source>
        <dbReference type="Pfam" id="PF00696"/>
    </source>
</evidence>
<keyword evidence="9 13" id="KW-0418">Kinase</keyword>
<evidence type="ECO:0000313" key="16">
    <source>
        <dbReference type="EMBL" id="SUM31391.1"/>
    </source>
</evidence>
<evidence type="ECO:0000256" key="9">
    <source>
        <dbReference type="ARBA" id="ARBA00022777"/>
    </source>
</evidence>
<evidence type="ECO:0000313" key="17">
    <source>
        <dbReference type="Proteomes" id="UP000255277"/>
    </source>
</evidence>
<evidence type="ECO:0000256" key="11">
    <source>
        <dbReference type="ARBA" id="ARBA00048467"/>
    </source>
</evidence>
<comment type="pathway">
    <text evidence="2">Metabolic intermediate metabolism; carbamoyl phosphate degradation; CO(2) and NH(3) from carbamoyl phosphate: step 1/1.</text>
</comment>
<evidence type="ECO:0000256" key="10">
    <source>
        <dbReference type="ARBA" id="ARBA00022840"/>
    </source>
</evidence>
<dbReference type="RefSeq" id="WP_042737569.1">
    <property type="nucleotide sequence ID" value="NZ_BKAX01000006.1"/>
</dbReference>
<proteinExistence type="inferred from homology"/>
<gene>
    <name evidence="16" type="primary">arcC</name>
    <name evidence="16" type="ORF">NCTC12195_00801</name>
    <name evidence="15" type="ORF">SGA02_23690</name>
</gene>
<dbReference type="AlphaFoldDB" id="A0A0D0SQ92"/>
<dbReference type="PIRSF" id="PIRSF000723">
    <property type="entry name" value="Carbamate_kin"/>
    <property type="match status" value="1"/>
</dbReference>
<keyword evidence="5" id="KW-0963">Cytoplasm</keyword>
<dbReference type="Pfam" id="PF00696">
    <property type="entry name" value="AA_kinase"/>
    <property type="match status" value="1"/>
</dbReference>
<evidence type="ECO:0000256" key="6">
    <source>
        <dbReference type="ARBA" id="ARBA00022503"/>
    </source>
</evidence>
<keyword evidence="10" id="KW-0067">ATP-binding</keyword>
<dbReference type="OrthoDB" id="9766717at2"/>
<dbReference type="PANTHER" id="PTHR30409">
    <property type="entry name" value="CARBAMATE KINASE"/>
    <property type="match status" value="1"/>
</dbReference>
<keyword evidence="18" id="KW-1185">Reference proteome</keyword>
<reference evidence="16 17" key="1">
    <citation type="submission" date="2018-06" db="EMBL/GenBank/DDBJ databases">
        <authorList>
            <consortium name="Pathogen Informatics"/>
            <person name="Doyle S."/>
        </authorList>
    </citation>
    <scope>NUCLEOTIDE SEQUENCE [LARGE SCALE GENOMIC DNA]</scope>
    <source>
        <strain evidence="16 17">NCTC12195</strain>
    </source>
</reference>
<evidence type="ECO:0000256" key="4">
    <source>
        <dbReference type="ARBA" id="ARBA00013070"/>
    </source>
</evidence>
<keyword evidence="6" id="KW-0056">Arginine metabolism</keyword>
<dbReference type="FunFam" id="3.40.1160.10:FF:000007">
    <property type="entry name" value="Carbamate kinase"/>
    <property type="match status" value="1"/>
</dbReference>
<dbReference type="GO" id="GO:0019546">
    <property type="term" value="P:L-arginine deiminase pathway"/>
    <property type="evidence" value="ECO:0007669"/>
    <property type="project" value="TreeGrafter"/>
</dbReference>
<dbReference type="PRINTS" id="PR01469">
    <property type="entry name" value="CARBMTKINASE"/>
</dbReference>
<evidence type="ECO:0000313" key="15">
    <source>
        <dbReference type="EMBL" id="GEQ06541.1"/>
    </source>
</evidence>
<protein>
    <recommendedName>
        <fullName evidence="4 12">Carbamate kinase</fullName>
    </recommendedName>
</protein>
<accession>A0A0D0SQ92</accession>
<dbReference type="InterPro" id="IPR036393">
    <property type="entry name" value="AceGlu_kinase-like_sf"/>
</dbReference>
<dbReference type="Gene3D" id="3.40.1160.10">
    <property type="entry name" value="Acetylglutamate kinase-like"/>
    <property type="match status" value="1"/>
</dbReference>
<comment type="catalytic activity">
    <reaction evidence="11">
        <text>hydrogencarbonate + NH4(+) + ATP = carbamoyl phosphate + ADP + H2O + H(+)</text>
        <dbReference type="Rhea" id="RHEA:10152"/>
        <dbReference type="ChEBI" id="CHEBI:15377"/>
        <dbReference type="ChEBI" id="CHEBI:15378"/>
        <dbReference type="ChEBI" id="CHEBI:17544"/>
        <dbReference type="ChEBI" id="CHEBI:28938"/>
        <dbReference type="ChEBI" id="CHEBI:30616"/>
        <dbReference type="ChEBI" id="CHEBI:58228"/>
        <dbReference type="ChEBI" id="CHEBI:456216"/>
        <dbReference type="EC" id="2.7.2.2"/>
    </reaction>
</comment>
<dbReference type="NCBIfam" id="NF009007">
    <property type="entry name" value="PRK12352.1"/>
    <property type="match status" value="1"/>
</dbReference>
<dbReference type="EMBL" id="BKAX01000006">
    <property type="protein sequence ID" value="GEQ06541.1"/>
    <property type="molecule type" value="Genomic_DNA"/>
</dbReference>
<evidence type="ECO:0000256" key="2">
    <source>
        <dbReference type="ARBA" id="ARBA00005118"/>
    </source>
</evidence>
<evidence type="ECO:0000256" key="5">
    <source>
        <dbReference type="ARBA" id="ARBA00022490"/>
    </source>
</evidence>
<dbReference type="PANTHER" id="PTHR30409:SF1">
    <property type="entry name" value="CARBAMATE KINASE-RELATED"/>
    <property type="match status" value="1"/>
</dbReference>
<dbReference type="UniPathway" id="UPA00996">
    <property type="reaction ID" value="UER00366"/>
</dbReference>
<dbReference type="InterPro" id="IPR003964">
    <property type="entry name" value="Carb_kinase"/>
</dbReference>
<reference evidence="15 18" key="2">
    <citation type="submission" date="2019-07" db="EMBL/GenBank/DDBJ databases">
        <title>Whole genome shotgun sequence of Staphylococcus gallinarum NBRC 109767.</title>
        <authorList>
            <person name="Hosoyama A."/>
            <person name="Uohara A."/>
            <person name="Ohji S."/>
            <person name="Ichikawa N."/>
        </authorList>
    </citation>
    <scope>NUCLEOTIDE SEQUENCE [LARGE SCALE GENOMIC DNA]</scope>
    <source>
        <strain evidence="15 18">NBRC 109767</strain>
    </source>
</reference>
<dbReference type="Proteomes" id="UP000321057">
    <property type="component" value="Unassembled WGS sequence"/>
</dbReference>
<evidence type="ECO:0000256" key="8">
    <source>
        <dbReference type="ARBA" id="ARBA00022741"/>
    </source>
</evidence>
<sequence length="319" mass="34537">MGKRVVLALGGNAILQPKQEATYENQYNNISAATKKMAELKQQGHNVVVTHGNGPQVGNIIAQNEAAKDIVEPLPINACNAESQGFIGYMMEEALKNHLETLNIENNVVTLLTMVEVDKDDPAFKNPTKPIGVFFDEAEAKRLEEKHGFVMAEDAGRGYRRVVPSPEPLVIHGVNQIKALIDQAIVISSGGGGIPVYRDIQGKIHGVEAVIDKDRSGLKLAQQVDADTFVMLTDVSNVYVNYGKPNEEKLETISVEQAKQYVSEGQFPAGSMLPKVEAAIQFAEMGKEAIICSLDDAIEALEGKAGTRIVLEASTEVVN</sequence>
<dbReference type="Proteomes" id="UP000255277">
    <property type="component" value="Unassembled WGS sequence"/>
</dbReference>
<comment type="similarity">
    <text evidence="3 13">Belongs to the carbamate kinase family.</text>
</comment>
<organism evidence="16 17">
    <name type="scientific">Staphylococcus gallinarum</name>
    <dbReference type="NCBI Taxonomy" id="1293"/>
    <lineage>
        <taxon>Bacteria</taxon>
        <taxon>Bacillati</taxon>
        <taxon>Bacillota</taxon>
        <taxon>Bacilli</taxon>
        <taxon>Bacillales</taxon>
        <taxon>Staphylococcaceae</taxon>
        <taxon>Staphylococcus</taxon>
    </lineage>
</organism>
<keyword evidence="7 13" id="KW-0808">Transferase</keyword>
<evidence type="ECO:0000313" key="18">
    <source>
        <dbReference type="Proteomes" id="UP000321057"/>
    </source>
</evidence>
<evidence type="ECO:0000256" key="7">
    <source>
        <dbReference type="ARBA" id="ARBA00022679"/>
    </source>
</evidence>
<dbReference type="SUPFAM" id="SSF53633">
    <property type="entry name" value="Carbamate kinase-like"/>
    <property type="match status" value="1"/>
</dbReference>
<feature type="domain" description="Aspartate/glutamate/uridylate kinase" evidence="14">
    <location>
        <begin position="3"/>
        <end position="292"/>
    </location>
</feature>
<dbReference type="InterPro" id="IPR001048">
    <property type="entry name" value="Asp/Glu/Uridylate_kinase"/>
</dbReference>
<evidence type="ECO:0000256" key="1">
    <source>
        <dbReference type="ARBA" id="ARBA00004496"/>
    </source>
</evidence>
<dbReference type="GO" id="GO:0005524">
    <property type="term" value="F:ATP binding"/>
    <property type="evidence" value="ECO:0007669"/>
    <property type="project" value="UniProtKB-KW"/>
</dbReference>
<name>A0A0D0SQ92_STAGA</name>
<dbReference type="NCBIfam" id="TIGR00746">
    <property type="entry name" value="arcC"/>
    <property type="match status" value="1"/>
</dbReference>
<evidence type="ECO:0000256" key="12">
    <source>
        <dbReference type="NCBIfam" id="TIGR00746"/>
    </source>
</evidence>
<dbReference type="CDD" id="cd04235">
    <property type="entry name" value="AAK_CK"/>
    <property type="match status" value="1"/>
</dbReference>